<accession>A0A9P6YKW8</accession>
<comment type="caution">
    <text evidence="5">The sequence shown here is derived from an EMBL/GenBank/DDBJ whole genome shotgun (WGS) entry which is preliminary data.</text>
</comment>
<gene>
    <name evidence="5" type="ORF">G6F51_002310</name>
</gene>
<evidence type="ECO:0000313" key="5">
    <source>
        <dbReference type="EMBL" id="KAG1550666.1"/>
    </source>
</evidence>
<keyword evidence="1 2" id="KW-0344">Guanine-nucleotide releasing factor</keyword>
<dbReference type="EMBL" id="JAANIT010000195">
    <property type="protein sequence ID" value="KAG1550666.1"/>
    <property type="molecule type" value="Genomic_DNA"/>
</dbReference>
<dbReference type="InterPro" id="IPR001895">
    <property type="entry name" value="RASGEF_cat_dom"/>
</dbReference>
<dbReference type="PROSITE" id="PS50009">
    <property type="entry name" value="RASGEF_CAT"/>
    <property type="match status" value="1"/>
</dbReference>
<reference evidence="5" key="1">
    <citation type="journal article" date="2020" name="Microb. Genom.">
        <title>Genetic diversity of clinical and environmental Mucorales isolates obtained from an investigation of mucormycosis cases among solid organ transplant recipients.</title>
        <authorList>
            <person name="Nguyen M.H."/>
            <person name="Kaul D."/>
            <person name="Muto C."/>
            <person name="Cheng S.J."/>
            <person name="Richter R.A."/>
            <person name="Bruno V.M."/>
            <person name="Liu G."/>
            <person name="Beyhan S."/>
            <person name="Sundermann A.J."/>
            <person name="Mounaud S."/>
            <person name="Pasculle A.W."/>
            <person name="Nierman W.C."/>
            <person name="Driscoll E."/>
            <person name="Cumbie R."/>
            <person name="Clancy C.J."/>
            <person name="Dupont C.L."/>
        </authorList>
    </citation>
    <scope>NUCLEOTIDE SEQUENCE</scope>
    <source>
        <strain evidence="5">GL16</strain>
    </source>
</reference>
<dbReference type="InterPro" id="IPR036964">
    <property type="entry name" value="RASGEF_cat_dom_sf"/>
</dbReference>
<dbReference type="AlphaFoldDB" id="A0A9P6YKW8"/>
<dbReference type="PANTHER" id="PTHR23113:SF368">
    <property type="entry name" value="CELL DIVISION CONTROL PROTEIN 25"/>
    <property type="match status" value="1"/>
</dbReference>
<dbReference type="PANTHER" id="PTHR23113">
    <property type="entry name" value="GUANINE NUCLEOTIDE EXCHANGE FACTOR"/>
    <property type="match status" value="1"/>
</dbReference>
<proteinExistence type="predicted"/>
<name>A0A9P6YKW8_RHIOR</name>
<dbReference type="SMART" id="SM00147">
    <property type="entry name" value="RasGEF"/>
    <property type="match status" value="1"/>
</dbReference>
<dbReference type="InterPro" id="IPR023578">
    <property type="entry name" value="Ras_GEF_dom_sf"/>
</dbReference>
<protein>
    <recommendedName>
        <fullName evidence="4">Ras-GEF domain-containing protein</fullName>
    </recommendedName>
</protein>
<dbReference type="GO" id="GO:0005886">
    <property type="term" value="C:plasma membrane"/>
    <property type="evidence" value="ECO:0007669"/>
    <property type="project" value="TreeGrafter"/>
</dbReference>
<dbReference type="Proteomes" id="UP000717996">
    <property type="component" value="Unassembled WGS sequence"/>
</dbReference>
<feature type="compositionally biased region" description="Acidic residues" evidence="3">
    <location>
        <begin position="519"/>
        <end position="528"/>
    </location>
</feature>
<dbReference type="InterPro" id="IPR008937">
    <property type="entry name" value="Ras-like_GEF"/>
</dbReference>
<dbReference type="OrthoDB" id="546434at2759"/>
<dbReference type="Gene3D" id="1.10.840.10">
    <property type="entry name" value="Ras guanine-nucleotide exchange factors catalytic domain"/>
    <property type="match status" value="1"/>
</dbReference>
<dbReference type="Pfam" id="PF00617">
    <property type="entry name" value="RasGEF"/>
    <property type="match status" value="1"/>
</dbReference>
<dbReference type="GO" id="GO:0005085">
    <property type="term" value="F:guanyl-nucleotide exchange factor activity"/>
    <property type="evidence" value="ECO:0007669"/>
    <property type="project" value="UniProtKB-KW"/>
</dbReference>
<organism evidence="5 6">
    <name type="scientific">Rhizopus oryzae</name>
    <name type="common">Mucormycosis agent</name>
    <name type="synonym">Rhizopus arrhizus var. delemar</name>
    <dbReference type="NCBI Taxonomy" id="64495"/>
    <lineage>
        <taxon>Eukaryota</taxon>
        <taxon>Fungi</taxon>
        <taxon>Fungi incertae sedis</taxon>
        <taxon>Mucoromycota</taxon>
        <taxon>Mucoromycotina</taxon>
        <taxon>Mucoromycetes</taxon>
        <taxon>Mucorales</taxon>
        <taxon>Mucorineae</taxon>
        <taxon>Rhizopodaceae</taxon>
        <taxon>Rhizopus</taxon>
    </lineage>
</organism>
<feature type="region of interest" description="Disordered" evidence="3">
    <location>
        <begin position="510"/>
        <end position="530"/>
    </location>
</feature>
<evidence type="ECO:0000313" key="6">
    <source>
        <dbReference type="Proteomes" id="UP000717996"/>
    </source>
</evidence>
<dbReference type="SUPFAM" id="SSF48366">
    <property type="entry name" value="Ras GEF"/>
    <property type="match status" value="1"/>
</dbReference>
<evidence type="ECO:0000259" key="4">
    <source>
        <dbReference type="PROSITE" id="PS50009"/>
    </source>
</evidence>
<sequence>MDNLDEATRLVTEGKTKDAFAAFLFLIELSTQRLNQTKFSNQCIVNRPVEYQNSIDLIRKSVDQLEKILVHKSKPPLPPRPAKIDTTNLKRLRGNSVHFVDDDDEDDEPVDIVAEFLKQPKKANKKSQCTTMTDVLFETVIDPSNLAPAQIHTTDSLSIPTASPDADYIPNIPAPPLLTTYSQLQQQQGTNLLLPKIRSLYMSAMTIPTMMEFPAGLLAYQLTLIESAIFRAIPREALLSHSARKPHVRVVASTDFFNFLTRTIEHSILLPQEACRRAEILNRWIKVASKLLTLSNYQTLKAVVSALGTPPIQRLRRTWECIPKKQTNRLDLLTALMSESDNYCRYRQQAQACLNRPAVPFLGVFIHDITYMSAANKVIQDVLNALERFKQLPEYPQQPPVSFVTKKNRFRPLTLHFSARGTTSAAACMVSEEHQTEESVIGLEQQLIMQYVLMRPWVTEKTIDMLSQLREPSKRNSTATVSPTTPTAHCEEYEEKKSLSGFWPFRKSTTTNSTSDLVWSEEEEEDESPGSILNYRKLSFSARKNHHRSFSLPSKSLMEVTHV</sequence>
<dbReference type="GO" id="GO:0007265">
    <property type="term" value="P:Ras protein signal transduction"/>
    <property type="evidence" value="ECO:0007669"/>
    <property type="project" value="TreeGrafter"/>
</dbReference>
<feature type="domain" description="Ras-GEF" evidence="4">
    <location>
        <begin position="214"/>
        <end position="439"/>
    </location>
</feature>
<evidence type="ECO:0000256" key="3">
    <source>
        <dbReference type="SAM" id="MobiDB-lite"/>
    </source>
</evidence>
<evidence type="ECO:0000256" key="1">
    <source>
        <dbReference type="ARBA" id="ARBA00022658"/>
    </source>
</evidence>
<evidence type="ECO:0000256" key="2">
    <source>
        <dbReference type="PROSITE-ProRule" id="PRU00168"/>
    </source>
</evidence>